<name>A0ABR4H5Y7_9EURO</name>
<accession>A0ABR4H5Y7</accession>
<sequence length="108" mass="12889">MLEDERNLAALELAMSSATHIVQLVTRFIQRRRYWRYSRRRSFGRCFTYSWWGVRGMWAQRLASFSTRTLRSDRSRNPRHPTDLRSTLRFFHFPVITSNKVCSGGTNN</sequence>
<evidence type="ECO:0000313" key="2">
    <source>
        <dbReference type="Proteomes" id="UP001610334"/>
    </source>
</evidence>
<gene>
    <name evidence="1" type="ORF">BJX63DRAFT_321546</name>
</gene>
<proteinExistence type="predicted"/>
<dbReference type="Proteomes" id="UP001610334">
    <property type="component" value="Unassembled WGS sequence"/>
</dbReference>
<keyword evidence="2" id="KW-1185">Reference proteome</keyword>
<protein>
    <submittedName>
        <fullName evidence="1">Uncharacterized protein</fullName>
    </submittedName>
</protein>
<organism evidence="1 2">
    <name type="scientific">Aspergillus granulosus</name>
    <dbReference type="NCBI Taxonomy" id="176169"/>
    <lineage>
        <taxon>Eukaryota</taxon>
        <taxon>Fungi</taxon>
        <taxon>Dikarya</taxon>
        <taxon>Ascomycota</taxon>
        <taxon>Pezizomycotina</taxon>
        <taxon>Eurotiomycetes</taxon>
        <taxon>Eurotiomycetidae</taxon>
        <taxon>Eurotiales</taxon>
        <taxon>Aspergillaceae</taxon>
        <taxon>Aspergillus</taxon>
        <taxon>Aspergillus subgen. Nidulantes</taxon>
    </lineage>
</organism>
<dbReference type="EMBL" id="JBFXLT010000074">
    <property type="protein sequence ID" value="KAL2810237.1"/>
    <property type="molecule type" value="Genomic_DNA"/>
</dbReference>
<comment type="caution">
    <text evidence="1">The sequence shown here is derived from an EMBL/GenBank/DDBJ whole genome shotgun (WGS) entry which is preliminary data.</text>
</comment>
<evidence type="ECO:0000313" key="1">
    <source>
        <dbReference type="EMBL" id="KAL2810237.1"/>
    </source>
</evidence>
<reference evidence="1 2" key="1">
    <citation type="submission" date="2024-07" db="EMBL/GenBank/DDBJ databases">
        <title>Section-level genome sequencing and comparative genomics of Aspergillus sections Usti and Cavernicolus.</title>
        <authorList>
            <consortium name="Lawrence Berkeley National Laboratory"/>
            <person name="Nybo J.L."/>
            <person name="Vesth T.C."/>
            <person name="Theobald S."/>
            <person name="Frisvad J.C."/>
            <person name="Larsen T.O."/>
            <person name="Kjaerboelling I."/>
            <person name="Rothschild-Mancinelli K."/>
            <person name="Lyhne E.K."/>
            <person name="Kogle M.E."/>
            <person name="Barry K."/>
            <person name="Clum A."/>
            <person name="Na H."/>
            <person name="Ledsgaard L."/>
            <person name="Lin J."/>
            <person name="Lipzen A."/>
            <person name="Kuo A."/>
            <person name="Riley R."/>
            <person name="Mondo S."/>
            <person name="Labutti K."/>
            <person name="Haridas S."/>
            <person name="Pangalinan J."/>
            <person name="Salamov A.A."/>
            <person name="Simmons B.A."/>
            <person name="Magnuson J.K."/>
            <person name="Chen J."/>
            <person name="Drula E."/>
            <person name="Henrissat B."/>
            <person name="Wiebenga A."/>
            <person name="Lubbers R.J."/>
            <person name="Gomes A.C."/>
            <person name="Makela M.R."/>
            <person name="Stajich J."/>
            <person name="Grigoriev I.V."/>
            <person name="Mortensen U.H."/>
            <person name="De Vries R.P."/>
            <person name="Baker S.E."/>
            <person name="Andersen M.R."/>
        </authorList>
    </citation>
    <scope>NUCLEOTIDE SEQUENCE [LARGE SCALE GENOMIC DNA]</scope>
    <source>
        <strain evidence="1 2">CBS 588.65</strain>
    </source>
</reference>